<dbReference type="PANTHER" id="PTHR22916:SF3">
    <property type="entry name" value="UDP-GLCNAC:BETAGAL BETA-1,3-N-ACETYLGLUCOSAMINYLTRANSFERASE-LIKE PROTEIN 1"/>
    <property type="match status" value="1"/>
</dbReference>
<dbReference type="GO" id="GO:0016758">
    <property type="term" value="F:hexosyltransferase activity"/>
    <property type="evidence" value="ECO:0007669"/>
    <property type="project" value="UniProtKB-ARBA"/>
</dbReference>
<feature type="domain" description="Glycosyltransferase 2-like" evidence="1">
    <location>
        <begin position="10"/>
        <end position="143"/>
    </location>
</feature>
<dbReference type="CDD" id="cd00761">
    <property type="entry name" value="Glyco_tranf_GTA_type"/>
    <property type="match status" value="1"/>
</dbReference>
<evidence type="ECO:0000259" key="1">
    <source>
        <dbReference type="Pfam" id="PF00535"/>
    </source>
</evidence>
<keyword evidence="3" id="KW-1185">Reference proteome</keyword>
<organism evidence="2 3">
    <name type="scientific">Gallintestinimicrobium propionicum</name>
    <dbReference type="NCBI Taxonomy" id="2981770"/>
    <lineage>
        <taxon>Bacteria</taxon>
        <taxon>Bacillati</taxon>
        <taxon>Bacillota</taxon>
        <taxon>Clostridia</taxon>
        <taxon>Lachnospirales</taxon>
        <taxon>Lachnospiraceae</taxon>
        <taxon>Gallintestinimicrobium</taxon>
    </lineage>
</organism>
<dbReference type="AlphaFoldDB" id="A0AAE3DLQ1"/>
<dbReference type="InterPro" id="IPR029044">
    <property type="entry name" value="Nucleotide-diphossugar_trans"/>
</dbReference>
<protein>
    <submittedName>
        <fullName evidence="2">Glycosyltransferase family 2 protein</fullName>
    </submittedName>
</protein>
<proteinExistence type="predicted"/>
<gene>
    <name evidence="2" type="ORF">LKD45_02635</name>
</gene>
<accession>A0AAE3DLQ1</accession>
<comment type="caution">
    <text evidence="2">The sequence shown here is derived from an EMBL/GenBank/DDBJ whole genome shotgun (WGS) entry which is preliminary data.</text>
</comment>
<evidence type="ECO:0000313" key="3">
    <source>
        <dbReference type="Proteomes" id="UP001199355"/>
    </source>
</evidence>
<reference evidence="2 3" key="1">
    <citation type="submission" date="2021-10" db="EMBL/GenBank/DDBJ databases">
        <title>Anaerobic single-cell dispensing facilitates the cultivation of human gut bacteria.</title>
        <authorList>
            <person name="Afrizal A."/>
        </authorList>
    </citation>
    <scope>NUCLEOTIDE SEQUENCE [LARGE SCALE GENOMIC DNA]</scope>
    <source>
        <strain evidence="2 3">CLA-AA-H244</strain>
    </source>
</reference>
<dbReference type="RefSeq" id="WP_308727683.1">
    <property type="nucleotide sequence ID" value="NZ_JAJEQF010000003.1"/>
</dbReference>
<sequence>MESKKQGRISIIMPVYNGVSWIGECIESIRQQTDTNWELLVLDDHSTDGTTELVFKLAEEDSRIFPILRQKNGVSAARNEGLEKAQGEFIMFVDADDKLDPQMLSVLRAMLGQTESDLAVCDYYRWNGKPDGIYNRSEELLKTDVEQEENAARAKKVLRADGIEKAGAEAVSQQRAVRAEGVRVYNRSEYVSDYLLRGNTRCWSVLYRRSAIGQIRFREDLSIGEDMMFLMDLLMQISSVSITAYRGYFYRINEQGAMLKPFKPSYMDEIKSWELACRLVEKEFPSQKGRVYSILAVSAMLAAGKIARLPGAERKKYQAEVVQCRSAVQKGLAAYGAKEELPKGYRIKTMLFTACPALYLALYHHWKN</sequence>
<dbReference type="SUPFAM" id="SSF53448">
    <property type="entry name" value="Nucleotide-diphospho-sugar transferases"/>
    <property type="match status" value="1"/>
</dbReference>
<dbReference type="Pfam" id="PF00535">
    <property type="entry name" value="Glycos_transf_2"/>
    <property type="match status" value="1"/>
</dbReference>
<dbReference type="EMBL" id="JAJEQF010000003">
    <property type="protein sequence ID" value="MCC2166607.1"/>
    <property type="molecule type" value="Genomic_DNA"/>
</dbReference>
<dbReference type="InterPro" id="IPR001173">
    <property type="entry name" value="Glyco_trans_2-like"/>
</dbReference>
<dbReference type="Proteomes" id="UP001199355">
    <property type="component" value="Unassembled WGS sequence"/>
</dbReference>
<evidence type="ECO:0000313" key="2">
    <source>
        <dbReference type="EMBL" id="MCC2166607.1"/>
    </source>
</evidence>
<dbReference type="Gene3D" id="3.90.550.10">
    <property type="entry name" value="Spore Coat Polysaccharide Biosynthesis Protein SpsA, Chain A"/>
    <property type="match status" value="1"/>
</dbReference>
<dbReference type="PANTHER" id="PTHR22916">
    <property type="entry name" value="GLYCOSYLTRANSFERASE"/>
    <property type="match status" value="1"/>
</dbReference>
<name>A0AAE3DLQ1_9FIRM</name>